<dbReference type="AlphaFoldDB" id="A0A1W1HGZ8"/>
<reference evidence="1 2" key="1">
    <citation type="submission" date="2017-03" db="EMBL/GenBank/DDBJ databases">
        <authorList>
            <person name="Afonso C.L."/>
            <person name="Miller P.J."/>
            <person name="Scott M.A."/>
            <person name="Spackman E."/>
            <person name="Goraichik I."/>
            <person name="Dimitrov K.M."/>
            <person name="Suarez D.L."/>
            <person name="Swayne D.E."/>
        </authorList>
    </citation>
    <scope>NUCLEOTIDE SEQUENCE [LARGE SCALE GENOMIC DNA]</scope>
    <source>
        <strain evidence="1">PRJEB14757</strain>
    </source>
</reference>
<gene>
    <name evidence="1" type="ORF">MTBBW1_420014</name>
</gene>
<evidence type="ECO:0000313" key="1">
    <source>
        <dbReference type="EMBL" id="SLM31749.1"/>
    </source>
</evidence>
<dbReference type="Proteomes" id="UP000191931">
    <property type="component" value="Unassembled WGS sequence"/>
</dbReference>
<proteinExistence type="predicted"/>
<evidence type="ECO:0000313" key="2">
    <source>
        <dbReference type="Proteomes" id="UP000191931"/>
    </source>
</evidence>
<dbReference type="STRING" id="1246637.MTBBW1_420014"/>
<dbReference type="EMBL" id="FWEV01000284">
    <property type="protein sequence ID" value="SLM31749.1"/>
    <property type="molecule type" value="Genomic_DNA"/>
</dbReference>
<keyword evidence="2" id="KW-1185">Reference proteome</keyword>
<sequence>MADQRHNRRDESRFRNRLLPRLSYKKLKADTYDLLCFVNNSKWTPMIL</sequence>
<protein>
    <submittedName>
        <fullName evidence="1">Uncharacterized protein</fullName>
    </submittedName>
</protein>
<organism evidence="1 2">
    <name type="scientific">Desulfamplus magnetovallimortis</name>
    <dbReference type="NCBI Taxonomy" id="1246637"/>
    <lineage>
        <taxon>Bacteria</taxon>
        <taxon>Pseudomonadati</taxon>
        <taxon>Thermodesulfobacteriota</taxon>
        <taxon>Desulfobacteria</taxon>
        <taxon>Desulfobacterales</taxon>
        <taxon>Desulfobacteraceae</taxon>
        <taxon>Desulfamplus</taxon>
    </lineage>
</organism>
<name>A0A1W1HGZ8_9BACT</name>
<accession>A0A1W1HGZ8</accession>